<reference evidence="1 2" key="1">
    <citation type="journal article" date="2008" name="Nature">
        <title>The genome of the model beetle and pest Tribolium castaneum.</title>
        <authorList>
            <consortium name="Tribolium Genome Sequencing Consortium"/>
            <person name="Richards S."/>
            <person name="Gibbs R.A."/>
            <person name="Weinstock G.M."/>
            <person name="Brown S.J."/>
            <person name="Denell R."/>
            <person name="Beeman R.W."/>
            <person name="Gibbs R."/>
            <person name="Beeman R.W."/>
            <person name="Brown S.J."/>
            <person name="Bucher G."/>
            <person name="Friedrich M."/>
            <person name="Grimmelikhuijzen C.J."/>
            <person name="Klingler M."/>
            <person name="Lorenzen M."/>
            <person name="Richards S."/>
            <person name="Roth S."/>
            <person name="Schroder R."/>
            <person name="Tautz D."/>
            <person name="Zdobnov E.M."/>
            <person name="Muzny D."/>
            <person name="Gibbs R.A."/>
            <person name="Weinstock G.M."/>
            <person name="Attaway T."/>
            <person name="Bell S."/>
            <person name="Buhay C.J."/>
            <person name="Chandrabose M.N."/>
            <person name="Chavez D."/>
            <person name="Clerk-Blankenburg K.P."/>
            <person name="Cree A."/>
            <person name="Dao M."/>
            <person name="Davis C."/>
            <person name="Chacko J."/>
            <person name="Dinh H."/>
            <person name="Dugan-Rocha S."/>
            <person name="Fowler G."/>
            <person name="Garner T.T."/>
            <person name="Garnes J."/>
            <person name="Gnirke A."/>
            <person name="Hawes A."/>
            <person name="Hernandez J."/>
            <person name="Hines S."/>
            <person name="Holder M."/>
            <person name="Hume J."/>
            <person name="Jhangiani S.N."/>
            <person name="Joshi V."/>
            <person name="Khan Z.M."/>
            <person name="Jackson L."/>
            <person name="Kovar C."/>
            <person name="Kowis A."/>
            <person name="Lee S."/>
            <person name="Lewis L.R."/>
            <person name="Margolis J."/>
            <person name="Morgan M."/>
            <person name="Nazareth L.V."/>
            <person name="Nguyen N."/>
            <person name="Okwuonu G."/>
            <person name="Parker D."/>
            <person name="Richards S."/>
            <person name="Ruiz S.J."/>
            <person name="Santibanez J."/>
            <person name="Savard J."/>
            <person name="Scherer S.E."/>
            <person name="Schneider B."/>
            <person name="Sodergren E."/>
            <person name="Tautz D."/>
            <person name="Vattahil S."/>
            <person name="Villasana D."/>
            <person name="White C.S."/>
            <person name="Wright R."/>
            <person name="Park Y."/>
            <person name="Beeman R.W."/>
            <person name="Lord J."/>
            <person name="Oppert B."/>
            <person name="Lorenzen M."/>
            <person name="Brown S."/>
            <person name="Wang L."/>
            <person name="Savard J."/>
            <person name="Tautz D."/>
            <person name="Richards S."/>
            <person name="Weinstock G."/>
            <person name="Gibbs R.A."/>
            <person name="Liu Y."/>
            <person name="Worley K."/>
            <person name="Weinstock G."/>
            <person name="Elsik C.G."/>
            <person name="Reese J.T."/>
            <person name="Elhaik E."/>
            <person name="Landan G."/>
            <person name="Graur D."/>
            <person name="Arensburger P."/>
            <person name="Atkinson P."/>
            <person name="Beeman R.W."/>
            <person name="Beidler J."/>
            <person name="Brown S.J."/>
            <person name="Demuth J.P."/>
            <person name="Drury D.W."/>
            <person name="Du Y.Z."/>
            <person name="Fujiwara H."/>
            <person name="Lorenzen M."/>
            <person name="Maselli V."/>
            <person name="Osanai M."/>
            <person name="Park Y."/>
            <person name="Robertson H.M."/>
            <person name="Tu Z."/>
            <person name="Wang J.J."/>
            <person name="Wang S."/>
            <person name="Richards S."/>
            <person name="Song H."/>
            <person name="Zhang L."/>
            <person name="Sodergren E."/>
            <person name="Werner D."/>
            <person name="Stanke M."/>
            <person name="Morgenstern B."/>
            <person name="Solovyev V."/>
            <person name="Kosarev P."/>
            <person name="Brown G."/>
            <person name="Chen H.C."/>
            <person name="Ermolaeva O."/>
            <person name="Hlavina W."/>
            <person name="Kapustin Y."/>
            <person name="Kiryutin B."/>
            <person name="Kitts P."/>
            <person name="Maglott D."/>
            <person name="Pruitt K."/>
            <person name="Sapojnikov V."/>
            <person name="Souvorov A."/>
            <person name="Mackey A.J."/>
            <person name="Waterhouse R.M."/>
            <person name="Wyder S."/>
            <person name="Zdobnov E.M."/>
            <person name="Zdobnov E.M."/>
            <person name="Wyder S."/>
            <person name="Kriventseva E.V."/>
            <person name="Kadowaki T."/>
            <person name="Bork P."/>
            <person name="Aranda M."/>
            <person name="Bao R."/>
            <person name="Beermann A."/>
            <person name="Berns N."/>
            <person name="Bolognesi R."/>
            <person name="Bonneton F."/>
            <person name="Bopp D."/>
            <person name="Brown S.J."/>
            <person name="Bucher G."/>
            <person name="Butts T."/>
            <person name="Chaumot A."/>
            <person name="Denell R.E."/>
            <person name="Ferrier D.E."/>
            <person name="Friedrich M."/>
            <person name="Gordon C.M."/>
            <person name="Jindra M."/>
            <person name="Klingler M."/>
            <person name="Lan Q."/>
            <person name="Lattorff H.M."/>
            <person name="Laudet V."/>
            <person name="von Levetsow C."/>
            <person name="Liu Z."/>
            <person name="Lutz R."/>
            <person name="Lynch J.A."/>
            <person name="da Fonseca R.N."/>
            <person name="Posnien N."/>
            <person name="Reuter R."/>
            <person name="Roth S."/>
            <person name="Savard J."/>
            <person name="Schinko J.B."/>
            <person name="Schmitt C."/>
            <person name="Schoppmeier M."/>
            <person name="Schroder R."/>
            <person name="Shippy T.D."/>
            <person name="Simonnet F."/>
            <person name="Marques-Souza H."/>
            <person name="Tautz D."/>
            <person name="Tomoyasu Y."/>
            <person name="Trauner J."/>
            <person name="Van der Zee M."/>
            <person name="Vervoort M."/>
            <person name="Wittkopp N."/>
            <person name="Wimmer E.A."/>
            <person name="Yang X."/>
            <person name="Jones A.K."/>
            <person name="Sattelle D.B."/>
            <person name="Ebert P.R."/>
            <person name="Nelson D."/>
            <person name="Scott J.G."/>
            <person name="Beeman R.W."/>
            <person name="Muthukrishnan S."/>
            <person name="Kramer K.J."/>
            <person name="Arakane Y."/>
            <person name="Beeman R.W."/>
            <person name="Zhu Q."/>
            <person name="Hogenkamp D."/>
            <person name="Dixit R."/>
            <person name="Oppert B."/>
            <person name="Jiang H."/>
            <person name="Zou Z."/>
            <person name="Marshall J."/>
            <person name="Elpidina E."/>
            <person name="Vinokurov K."/>
            <person name="Oppert C."/>
            <person name="Zou Z."/>
            <person name="Evans J."/>
            <person name="Lu Z."/>
            <person name="Zhao P."/>
            <person name="Sumathipala N."/>
            <person name="Altincicek B."/>
            <person name="Vilcinskas A."/>
            <person name="Williams M."/>
            <person name="Hultmark D."/>
            <person name="Hetru C."/>
            <person name="Jiang H."/>
            <person name="Grimmelikhuijzen C.J."/>
            <person name="Hauser F."/>
            <person name="Cazzamali G."/>
            <person name="Williamson M."/>
            <person name="Park Y."/>
            <person name="Li B."/>
            <person name="Tanaka Y."/>
            <person name="Predel R."/>
            <person name="Neupert S."/>
            <person name="Schachtner J."/>
            <person name="Verleyen P."/>
            <person name="Raible F."/>
            <person name="Bork P."/>
            <person name="Friedrich M."/>
            <person name="Walden K.K."/>
            <person name="Robertson H.M."/>
            <person name="Angeli S."/>
            <person name="Foret S."/>
            <person name="Bucher G."/>
            <person name="Schuetz S."/>
            <person name="Maleszka R."/>
            <person name="Wimmer E.A."/>
            <person name="Beeman R.W."/>
            <person name="Lorenzen M."/>
            <person name="Tomoyasu Y."/>
            <person name="Miller S.C."/>
            <person name="Grossmann D."/>
            <person name="Bucher G."/>
        </authorList>
    </citation>
    <scope>NUCLEOTIDE SEQUENCE [LARGE SCALE GENOMIC DNA]</scope>
    <source>
        <strain evidence="1 2">Georgia GA2</strain>
    </source>
</reference>
<proteinExistence type="predicted"/>
<dbReference type="InParanoid" id="D6WS63"/>
<organism evidence="1 2">
    <name type="scientific">Tribolium castaneum</name>
    <name type="common">Red flour beetle</name>
    <dbReference type="NCBI Taxonomy" id="7070"/>
    <lineage>
        <taxon>Eukaryota</taxon>
        <taxon>Metazoa</taxon>
        <taxon>Ecdysozoa</taxon>
        <taxon>Arthropoda</taxon>
        <taxon>Hexapoda</taxon>
        <taxon>Insecta</taxon>
        <taxon>Pterygota</taxon>
        <taxon>Neoptera</taxon>
        <taxon>Endopterygota</taxon>
        <taxon>Coleoptera</taxon>
        <taxon>Polyphaga</taxon>
        <taxon>Cucujiformia</taxon>
        <taxon>Tenebrionidae</taxon>
        <taxon>Tenebrionidae incertae sedis</taxon>
        <taxon>Tribolium</taxon>
    </lineage>
</organism>
<evidence type="ECO:0000313" key="1">
    <source>
        <dbReference type="EMBL" id="EFA05932.1"/>
    </source>
</evidence>
<dbReference type="EMBL" id="KQ971354">
    <property type="protein sequence ID" value="EFA05932.1"/>
    <property type="molecule type" value="Genomic_DNA"/>
</dbReference>
<dbReference type="AlphaFoldDB" id="D6WS63"/>
<gene>
    <name evidence="1" type="primary">GLEAN_08748</name>
    <name evidence="1" type="ORF">TcasGA2_TC008748</name>
</gene>
<accession>D6WS63</accession>
<dbReference type="HOGENOM" id="CLU_1139301_0_0_1"/>
<keyword evidence="2" id="KW-1185">Reference proteome</keyword>
<sequence>MQTQFVAPNLDFMCAVSWKTITDALRRLEAAEAANVTFAATTFGSGKIEQKEDAQKEERHVDSDALFRIFEVSADSGRYQEIWAYNRMKAGRSPPRQPSPVLTERNTSAATYHALDFSDRYACGVQISKHIIRQCRARADCPLDGGQRSGRVMPSGARLCFICLVLVSYGTVRRITYTYNYPELANETTRLTWNKYAPKRRDTTMLENKTVNYKRSTYYDRAAKNSAGRMRLLTEIINWNQLHY</sequence>
<dbReference type="Proteomes" id="UP000007266">
    <property type="component" value="Linkage group 7"/>
</dbReference>
<protein>
    <submittedName>
        <fullName evidence="1">Uncharacterized protein</fullName>
    </submittedName>
</protein>
<name>D6WS63_TRICA</name>
<evidence type="ECO:0000313" key="2">
    <source>
        <dbReference type="Proteomes" id="UP000007266"/>
    </source>
</evidence>
<reference evidence="1 2" key="2">
    <citation type="journal article" date="2010" name="Nucleic Acids Res.">
        <title>BeetleBase in 2010: revisions to provide comprehensive genomic information for Tribolium castaneum.</title>
        <authorList>
            <person name="Kim H.S."/>
            <person name="Murphy T."/>
            <person name="Xia J."/>
            <person name="Caragea D."/>
            <person name="Park Y."/>
            <person name="Beeman R.W."/>
            <person name="Lorenzen M.D."/>
            <person name="Butcher S."/>
            <person name="Manak J.R."/>
            <person name="Brown S.J."/>
        </authorList>
    </citation>
    <scope>GENOME REANNOTATION</scope>
    <source>
        <strain evidence="1 2">Georgia GA2</strain>
    </source>
</reference>